<feature type="compositionally biased region" description="Low complexity" evidence="1">
    <location>
        <begin position="27"/>
        <end position="41"/>
    </location>
</feature>
<dbReference type="Proteomes" id="UP001501746">
    <property type="component" value="Unassembled WGS sequence"/>
</dbReference>
<dbReference type="PROSITE" id="PS51257">
    <property type="entry name" value="PROKAR_LIPOPROTEIN"/>
    <property type="match status" value="1"/>
</dbReference>
<evidence type="ECO:0000313" key="4">
    <source>
        <dbReference type="Proteomes" id="UP001501746"/>
    </source>
</evidence>
<evidence type="ECO:0000256" key="1">
    <source>
        <dbReference type="SAM" id="MobiDB-lite"/>
    </source>
</evidence>
<sequence>MTTTLRTFAATAAAALLLTLTACTSSDPAPTEQASASPSAEAEADSGPCAGVEVVVELPDLDLPESPAGATCVEADGPIAATDALAEAGLTTEGTEEYGDQVVCRVNGVPAEDFALTAEDGSEYFETCASMPAAFAYWSLWTQPAGGEWGYAEEGLATLELEPGERLALLFTVNGEPAAPTA</sequence>
<evidence type="ECO:0000313" key="3">
    <source>
        <dbReference type="EMBL" id="GAA1838663.1"/>
    </source>
</evidence>
<feature type="region of interest" description="Disordered" evidence="1">
    <location>
        <begin position="27"/>
        <end position="47"/>
    </location>
</feature>
<keyword evidence="4" id="KW-1185">Reference proteome</keyword>
<reference evidence="4" key="1">
    <citation type="journal article" date="2019" name="Int. J. Syst. Evol. Microbiol.">
        <title>The Global Catalogue of Microorganisms (GCM) 10K type strain sequencing project: providing services to taxonomists for standard genome sequencing and annotation.</title>
        <authorList>
            <consortium name="The Broad Institute Genomics Platform"/>
            <consortium name="The Broad Institute Genome Sequencing Center for Infectious Disease"/>
            <person name="Wu L."/>
            <person name="Ma J."/>
        </authorList>
    </citation>
    <scope>NUCLEOTIDE SEQUENCE [LARGE SCALE GENOMIC DNA]</scope>
    <source>
        <strain evidence="4">JCM 14323</strain>
    </source>
</reference>
<feature type="signal peptide" evidence="2">
    <location>
        <begin position="1"/>
        <end position="24"/>
    </location>
</feature>
<evidence type="ECO:0000256" key="2">
    <source>
        <dbReference type="SAM" id="SignalP"/>
    </source>
</evidence>
<dbReference type="RefSeq" id="WP_157426765.1">
    <property type="nucleotide sequence ID" value="NZ_BAAANK010000007.1"/>
</dbReference>
<accession>A0ABP4Z374</accession>
<feature type="chain" id="PRO_5046141879" description="DUF4430 domain-containing protein" evidence="2">
    <location>
        <begin position="25"/>
        <end position="182"/>
    </location>
</feature>
<gene>
    <name evidence="3" type="ORF">GCM10009750_25560</name>
</gene>
<comment type="caution">
    <text evidence="3">The sequence shown here is derived from an EMBL/GenBank/DDBJ whole genome shotgun (WGS) entry which is preliminary data.</text>
</comment>
<dbReference type="EMBL" id="BAAANK010000007">
    <property type="protein sequence ID" value="GAA1838663.1"/>
    <property type="molecule type" value="Genomic_DNA"/>
</dbReference>
<keyword evidence="2" id="KW-0732">Signal</keyword>
<proteinExistence type="predicted"/>
<name>A0ABP4Z374_9MICO</name>
<evidence type="ECO:0008006" key="5">
    <source>
        <dbReference type="Google" id="ProtNLM"/>
    </source>
</evidence>
<protein>
    <recommendedName>
        <fullName evidence="5">DUF4430 domain-containing protein</fullName>
    </recommendedName>
</protein>
<organism evidence="3 4">
    <name type="scientific">Agromyces salentinus</name>
    <dbReference type="NCBI Taxonomy" id="269421"/>
    <lineage>
        <taxon>Bacteria</taxon>
        <taxon>Bacillati</taxon>
        <taxon>Actinomycetota</taxon>
        <taxon>Actinomycetes</taxon>
        <taxon>Micrococcales</taxon>
        <taxon>Microbacteriaceae</taxon>
        <taxon>Agromyces</taxon>
    </lineage>
</organism>